<evidence type="ECO:0000313" key="2">
    <source>
        <dbReference type="EMBL" id="KZC06359.1"/>
    </source>
</evidence>
<feature type="region of interest" description="Disordered" evidence="1">
    <location>
        <begin position="405"/>
        <end position="464"/>
    </location>
</feature>
<feature type="compositionally biased region" description="Basic and acidic residues" evidence="1">
    <location>
        <begin position="1"/>
        <end position="11"/>
    </location>
</feature>
<feature type="region of interest" description="Disordered" evidence="1">
    <location>
        <begin position="276"/>
        <end position="355"/>
    </location>
</feature>
<evidence type="ECO:0000313" key="3">
    <source>
        <dbReference type="Proteomes" id="UP000076502"/>
    </source>
</evidence>
<accession>A0A154P347</accession>
<feature type="region of interest" description="Disordered" evidence="1">
    <location>
        <begin position="148"/>
        <end position="174"/>
    </location>
</feature>
<feature type="region of interest" description="Disordered" evidence="1">
    <location>
        <begin position="1"/>
        <end position="47"/>
    </location>
</feature>
<feature type="region of interest" description="Disordered" evidence="1">
    <location>
        <begin position="567"/>
        <end position="593"/>
    </location>
</feature>
<keyword evidence="3" id="KW-1185">Reference proteome</keyword>
<dbReference type="Proteomes" id="UP000076502">
    <property type="component" value="Unassembled WGS sequence"/>
</dbReference>
<name>A0A154P347_DUFNO</name>
<reference evidence="2 3" key="1">
    <citation type="submission" date="2015-07" db="EMBL/GenBank/DDBJ databases">
        <title>The genome of Dufourea novaeangliae.</title>
        <authorList>
            <person name="Pan H."/>
            <person name="Kapheim K."/>
        </authorList>
    </citation>
    <scope>NUCLEOTIDE SEQUENCE [LARGE SCALE GENOMIC DNA]</scope>
    <source>
        <strain evidence="2">0120121106</strain>
        <tissue evidence="2">Whole body</tissue>
    </source>
</reference>
<feature type="compositionally biased region" description="Polar residues" evidence="1">
    <location>
        <begin position="484"/>
        <end position="510"/>
    </location>
</feature>
<proteinExistence type="predicted"/>
<dbReference type="STRING" id="178035.A0A154P347"/>
<sequence>MSPKRIREEYRTPSSVNTRARRKKQHNNDNNTSNNVHSIINKESKNLRSEKKGNLLISTDMESIQVSHNDTLNETTDNLSSRRMYFNNPSSQLRTPKSVSFTIESPMASQTFEKSSKNNSSQLKSNVSKGHVNASLSIDEVSDCVEDVSESKNKNKRATLNTTKQSLKKSSKSPKIVLKLSKSNSASKKEQLSKLKMLDRNETKISPLNRRKSIINNIIIKNTAGYDTDEVVSTNGNNIKDTLLLKKPVVILQRLPSITPFTSFLSASMEMSVNESHNYNNNTSRKISKSRVRRSNSNAKNNDKRMIRSPHKLQEPVAEPLMSSTPTNCSKLQERSGKDKTIKTSYTPNITFDMNNSETLDSKQQISLSAETEDSEARHKNGTYELVMPKTPNLRRKLREMQNKEIDQINSSKKKTRKGFSQRSSPDMNSTYEFLLRTSPSNKEVTPNPNHTSPTKNVKKNVSKLPLVLGKKSSYRSNKIVSTTASVTPLSKSRSNSKAPNNAKTVSKSSPFVPFIKKPDPKKSATKELPNFAEIHKRMFAKSESVVDAKRRLEERHTALTTLKINDLPGSSTKLKKKPLSHNSNRSPHNRFGFKIRKNDATNCILKKRNFRDKQQQQNRAILQGVRTNRRFELQMKFRNIKP</sequence>
<feature type="compositionally biased region" description="Polar residues" evidence="1">
    <location>
        <begin position="322"/>
        <end position="331"/>
    </location>
</feature>
<evidence type="ECO:0000256" key="1">
    <source>
        <dbReference type="SAM" id="MobiDB-lite"/>
    </source>
</evidence>
<gene>
    <name evidence="2" type="ORF">WN55_10269</name>
</gene>
<feature type="compositionally biased region" description="Polar residues" evidence="1">
    <location>
        <begin position="343"/>
        <end position="355"/>
    </location>
</feature>
<dbReference type="OrthoDB" id="6614499at2759"/>
<protein>
    <submittedName>
        <fullName evidence="2">Uncharacterized protein</fullName>
    </submittedName>
</protein>
<dbReference type="EMBL" id="KQ434809">
    <property type="protein sequence ID" value="KZC06359.1"/>
    <property type="molecule type" value="Genomic_DNA"/>
</dbReference>
<feature type="compositionally biased region" description="Polar residues" evidence="1">
    <location>
        <begin position="421"/>
        <end position="456"/>
    </location>
</feature>
<feature type="region of interest" description="Disordered" evidence="1">
    <location>
        <begin position="484"/>
        <end position="525"/>
    </location>
</feature>
<dbReference type="AlphaFoldDB" id="A0A154P347"/>
<organism evidence="2 3">
    <name type="scientific">Dufourea novaeangliae</name>
    <name type="common">Sweat bee</name>
    <dbReference type="NCBI Taxonomy" id="178035"/>
    <lineage>
        <taxon>Eukaryota</taxon>
        <taxon>Metazoa</taxon>
        <taxon>Ecdysozoa</taxon>
        <taxon>Arthropoda</taxon>
        <taxon>Hexapoda</taxon>
        <taxon>Insecta</taxon>
        <taxon>Pterygota</taxon>
        <taxon>Neoptera</taxon>
        <taxon>Endopterygota</taxon>
        <taxon>Hymenoptera</taxon>
        <taxon>Apocrita</taxon>
        <taxon>Aculeata</taxon>
        <taxon>Apoidea</taxon>
        <taxon>Anthophila</taxon>
        <taxon>Halictidae</taxon>
        <taxon>Rophitinae</taxon>
        <taxon>Dufourea</taxon>
    </lineage>
</organism>
<feature type="compositionally biased region" description="Basic and acidic residues" evidence="1">
    <location>
        <begin position="332"/>
        <end position="342"/>
    </location>
</feature>